<name>A0A448XFI1_9PLAT</name>
<dbReference type="Proteomes" id="UP000784294">
    <property type="component" value="Unassembled WGS sequence"/>
</dbReference>
<protein>
    <submittedName>
        <fullName evidence="2">Uncharacterized protein</fullName>
    </submittedName>
</protein>
<evidence type="ECO:0000256" key="1">
    <source>
        <dbReference type="SAM" id="MobiDB-lite"/>
    </source>
</evidence>
<feature type="region of interest" description="Disordered" evidence="1">
    <location>
        <begin position="1"/>
        <end position="21"/>
    </location>
</feature>
<accession>A0A448XFI1</accession>
<organism evidence="2 3">
    <name type="scientific">Protopolystoma xenopodis</name>
    <dbReference type="NCBI Taxonomy" id="117903"/>
    <lineage>
        <taxon>Eukaryota</taxon>
        <taxon>Metazoa</taxon>
        <taxon>Spiralia</taxon>
        <taxon>Lophotrochozoa</taxon>
        <taxon>Platyhelminthes</taxon>
        <taxon>Monogenea</taxon>
        <taxon>Polyopisthocotylea</taxon>
        <taxon>Polystomatidea</taxon>
        <taxon>Polystomatidae</taxon>
        <taxon>Protopolystoma</taxon>
    </lineage>
</organism>
<sequence>MYEGGKQPGMGSQLTLLGRKPEIWESKSNDGRLSNYKSLAAEMTKEQETEATNTNARDHSAPDKLKQLFRDQKGYKNIIDHKVTDWIVRNKAFQSAIPRDLTEIPESIWGPGDTLTSLMAKTSSSQIEPTPRSSNLSGHNAELFVDTQLKQKRINSDETFRALHDRQQQQQPPHHQHPQQQYSGNGRLGALPCHPADLLRQRSKRNHKHSMGMAELLVGAEDAQKEQESQRKRPSRPPKVPGYPAAGSPLDRTRAAGRIGGSFFTAGNVAAAAVCGSNNINGIGQHRRVLERRRRAAVDAPLNFHRSLSTSVQPISSHHPPHMQVHPPGQAECDTGLSRVRVTQRLLPPEVRFSATTEAGEEGHKVRSQSTDWRKLPYGIRQMQPAKNRRFAVDVDMSSGSWH</sequence>
<evidence type="ECO:0000313" key="2">
    <source>
        <dbReference type="EMBL" id="VEL35286.1"/>
    </source>
</evidence>
<evidence type="ECO:0000313" key="3">
    <source>
        <dbReference type="Proteomes" id="UP000784294"/>
    </source>
</evidence>
<feature type="region of interest" description="Disordered" evidence="1">
    <location>
        <begin position="164"/>
        <end position="193"/>
    </location>
</feature>
<gene>
    <name evidence="2" type="ORF">PXEA_LOCUS28726</name>
</gene>
<feature type="compositionally biased region" description="Low complexity" evidence="1">
    <location>
        <begin position="168"/>
        <end position="181"/>
    </location>
</feature>
<comment type="caution">
    <text evidence="2">The sequence shown here is derived from an EMBL/GenBank/DDBJ whole genome shotgun (WGS) entry which is preliminary data.</text>
</comment>
<reference evidence="2" key="1">
    <citation type="submission" date="2018-11" db="EMBL/GenBank/DDBJ databases">
        <authorList>
            <consortium name="Pathogen Informatics"/>
        </authorList>
    </citation>
    <scope>NUCLEOTIDE SEQUENCE</scope>
</reference>
<proteinExistence type="predicted"/>
<dbReference type="OrthoDB" id="6244546at2759"/>
<feature type="region of interest" description="Disordered" evidence="1">
    <location>
        <begin position="221"/>
        <end position="254"/>
    </location>
</feature>
<feature type="compositionally biased region" description="Basic and acidic residues" evidence="1">
    <location>
        <begin position="222"/>
        <end position="231"/>
    </location>
</feature>
<dbReference type="AlphaFoldDB" id="A0A448XFI1"/>
<feature type="region of interest" description="Disordered" evidence="1">
    <location>
        <begin position="121"/>
        <end position="140"/>
    </location>
</feature>
<dbReference type="EMBL" id="CAAALY010249483">
    <property type="protein sequence ID" value="VEL35286.1"/>
    <property type="molecule type" value="Genomic_DNA"/>
</dbReference>
<keyword evidence="3" id="KW-1185">Reference proteome</keyword>
<feature type="compositionally biased region" description="Polar residues" evidence="1">
    <location>
        <begin position="121"/>
        <end position="138"/>
    </location>
</feature>